<feature type="non-terminal residue" evidence="1">
    <location>
        <position position="1"/>
    </location>
</feature>
<reference evidence="1 2" key="1">
    <citation type="submission" date="2016-03" db="EMBL/GenBank/DDBJ databases">
        <title>Cyphomyrmex costatus WGS genome.</title>
        <authorList>
            <person name="Nygaard S."/>
            <person name="Hu H."/>
            <person name="Boomsma J."/>
            <person name="Zhang G."/>
        </authorList>
    </citation>
    <scope>NUCLEOTIDE SEQUENCE [LARGE SCALE GENOMIC DNA]</scope>
    <source>
        <strain evidence="1">MS0001</strain>
        <tissue evidence="1">Whole body</tissue>
    </source>
</reference>
<protein>
    <submittedName>
        <fullName evidence="1">Uncharacterized protein</fullName>
    </submittedName>
</protein>
<proteinExistence type="predicted"/>
<keyword evidence="2" id="KW-1185">Reference proteome</keyword>
<accession>A0A195CVX1</accession>
<name>A0A195CVX1_9HYME</name>
<sequence length="75" mass="8462">TYNIVGVTIGAWDRSQEALADISFDRVPEVTFKNNFVYGRIEFVRFIRAVPFVRWSATPPCVVIAVHFAQRSTGA</sequence>
<dbReference type="AlphaFoldDB" id="A0A195CVX1"/>
<organism evidence="1 2">
    <name type="scientific">Cyphomyrmex costatus</name>
    <dbReference type="NCBI Taxonomy" id="456900"/>
    <lineage>
        <taxon>Eukaryota</taxon>
        <taxon>Metazoa</taxon>
        <taxon>Ecdysozoa</taxon>
        <taxon>Arthropoda</taxon>
        <taxon>Hexapoda</taxon>
        <taxon>Insecta</taxon>
        <taxon>Pterygota</taxon>
        <taxon>Neoptera</taxon>
        <taxon>Endopterygota</taxon>
        <taxon>Hymenoptera</taxon>
        <taxon>Apocrita</taxon>
        <taxon>Aculeata</taxon>
        <taxon>Formicoidea</taxon>
        <taxon>Formicidae</taxon>
        <taxon>Myrmicinae</taxon>
        <taxon>Cyphomyrmex</taxon>
    </lineage>
</organism>
<evidence type="ECO:0000313" key="1">
    <source>
        <dbReference type="EMBL" id="KYN04304.1"/>
    </source>
</evidence>
<dbReference type="EMBL" id="KQ977279">
    <property type="protein sequence ID" value="KYN04304.1"/>
    <property type="molecule type" value="Genomic_DNA"/>
</dbReference>
<dbReference type="Proteomes" id="UP000078542">
    <property type="component" value="Unassembled WGS sequence"/>
</dbReference>
<gene>
    <name evidence="1" type="ORF">ALC62_05070</name>
</gene>
<evidence type="ECO:0000313" key="2">
    <source>
        <dbReference type="Proteomes" id="UP000078542"/>
    </source>
</evidence>